<sequence length="186" mass="21460">MYIFGYGSLLWYTDFDYVEAVPGVVSDYVRRFWQLSPDHRGTPDSPGRVVSLVKQKGGKTWGMAYKIPDEAIESTLAYLNYRERAGYKREQVSGNANSTDENEIVNTILMCRGNSGSNLEYALRLADCQRRLAPHHRDEHLFEIETRLLKACEKARVEDEILRQLDYKLNYLIEKIQHKVGSYAST</sequence>
<accession>A0A915D679</accession>
<dbReference type="InterPro" id="IPR013024">
    <property type="entry name" value="GGCT-like"/>
</dbReference>
<evidence type="ECO:0000256" key="3">
    <source>
        <dbReference type="ARBA" id="ARBA00023239"/>
    </source>
</evidence>
<dbReference type="Gene3D" id="3.10.490.10">
    <property type="entry name" value="Gamma-glutamyl cyclotransferase-like"/>
    <property type="match status" value="1"/>
</dbReference>
<dbReference type="CDD" id="cd06661">
    <property type="entry name" value="GGCT_like"/>
    <property type="match status" value="1"/>
</dbReference>
<dbReference type="InterPro" id="IPR036568">
    <property type="entry name" value="GGCT-like_sf"/>
</dbReference>
<evidence type="ECO:0000313" key="7">
    <source>
        <dbReference type="Proteomes" id="UP000887574"/>
    </source>
</evidence>
<comment type="function">
    <text evidence="5">Catalyzes the cleavage of glutathione into 5-oxo-L-proline and a Cys-Gly dipeptide. Acts specifically on glutathione, but not on other gamma-glutamyl peptides.</text>
</comment>
<protein>
    <recommendedName>
        <fullName evidence="2">glutathione-specific gamma-glutamylcyclotransferase</fullName>
        <ecNumber evidence="2">4.3.2.7</ecNumber>
    </recommendedName>
    <alternativeName>
        <fullName evidence="4">Cation transport regulator-like protein 2</fullName>
    </alternativeName>
</protein>
<evidence type="ECO:0000256" key="5">
    <source>
        <dbReference type="ARBA" id="ARBA00045227"/>
    </source>
</evidence>
<dbReference type="GO" id="GO:0061928">
    <property type="term" value="F:glutathione specific gamma-glutamylcyclotransferase activity"/>
    <property type="evidence" value="ECO:0007669"/>
    <property type="project" value="UniProtKB-EC"/>
</dbReference>
<dbReference type="GO" id="GO:0006751">
    <property type="term" value="P:glutathione catabolic process"/>
    <property type="evidence" value="ECO:0007669"/>
    <property type="project" value="InterPro"/>
</dbReference>
<name>A0A915D679_9BILA</name>
<proteinExistence type="inferred from homology"/>
<dbReference type="AlphaFoldDB" id="A0A915D679"/>
<dbReference type="SUPFAM" id="SSF110857">
    <property type="entry name" value="Gamma-glutamyl cyclotransferase-like"/>
    <property type="match status" value="1"/>
</dbReference>
<dbReference type="EC" id="4.3.2.7" evidence="2"/>
<keyword evidence="7" id="KW-1185">Reference proteome</keyword>
<reference evidence="8" key="1">
    <citation type="submission" date="2022-11" db="UniProtKB">
        <authorList>
            <consortium name="WormBaseParasite"/>
        </authorList>
    </citation>
    <scope>IDENTIFICATION</scope>
</reference>
<dbReference type="Pfam" id="PF04752">
    <property type="entry name" value="ChaC"/>
    <property type="match status" value="1"/>
</dbReference>
<evidence type="ECO:0000313" key="8">
    <source>
        <dbReference type="WBParaSite" id="jg16470"/>
    </source>
</evidence>
<dbReference type="WBParaSite" id="jg16470">
    <property type="protein sequence ID" value="jg16470"/>
    <property type="gene ID" value="jg16470"/>
</dbReference>
<evidence type="ECO:0000256" key="1">
    <source>
        <dbReference type="ARBA" id="ARBA00009662"/>
    </source>
</evidence>
<dbReference type="Proteomes" id="UP000887574">
    <property type="component" value="Unplaced"/>
</dbReference>
<comment type="similarity">
    <text evidence="1">Belongs to the gamma-glutamylcyclotransferase family. ChaC subfamily.</text>
</comment>
<dbReference type="InterPro" id="IPR006840">
    <property type="entry name" value="ChaC"/>
</dbReference>
<evidence type="ECO:0000256" key="4">
    <source>
        <dbReference type="ARBA" id="ARBA00043195"/>
    </source>
</evidence>
<evidence type="ECO:0000256" key="2">
    <source>
        <dbReference type="ARBA" id="ARBA00012344"/>
    </source>
</evidence>
<evidence type="ECO:0000256" key="6">
    <source>
        <dbReference type="ARBA" id="ARBA00048073"/>
    </source>
</evidence>
<keyword evidence="3" id="KW-0456">Lyase</keyword>
<dbReference type="GO" id="GO:0005737">
    <property type="term" value="C:cytoplasm"/>
    <property type="evidence" value="ECO:0007669"/>
    <property type="project" value="TreeGrafter"/>
</dbReference>
<dbReference type="PANTHER" id="PTHR12192">
    <property type="entry name" value="CATION TRANSPORT PROTEIN CHAC-RELATED"/>
    <property type="match status" value="1"/>
</dbReference>
<organism evidence="7 8">
    <name type="scientific">Ditylenchus dipsaci</name>
    <dbReference type="NCBI Taxonomy" id="166011"/>
    <lineage>
        <taxon>Eukaryota</taxon>
        <taxon>Metazoa</taxon>
        <taxon>Ecdysozoa</taxon>
        <taxon>Nematoda</taxon>
        <taxon>Chromadorea</taxon>
        <taxon>Rhabditida</taxon>
        <taxon>Tylenchina</taxon>
        <taxon>Tylenchomorpha</taxon>
        <taxon>Sphaerularioidea</taxon>
        <taxon>Anguinidae</taxon>
        <taxon>Anguininae</taxon>
        <taxon>Ditylenchus</taxon>
    </lineage>
</organism>
<dbReference type="PANTHER" id="PTHR12192:SF2">
    <property type="entry name" value="GLUTATHIONE-SPECIFIC GAMMA-GLUTAMYLCYCLOTRANSFERASE 2"/>
    <property type="match status" value="1"/>
</dbReference>
<comment type="catalytic activity">
    <reaction evidence="6">
        <text>glutathione = L-cysteinylglycine + 5-oxo-L-proline</text>
        <dbReference type="Rhea" id="RHEA:47724"/>
        <dbReference type="ChEBI" id="CHEBI:57925"/>
        <dbReference type="ChEBI" id="CHEBI:58402"/>
        <dbReference type="ChEBI" id="CHEBI:61694"/>
        <dbReference type="EC" id="4.3.2.7"/>
    </reaction>
</comment>